<evidence type="ECO:0000313" key="2">
    <source>
        <dbReference type="EMBL" id="GFF31209.1"/>
    </source>
</evidence>
<protein>
    <recommendedName>
        <fullName evidence="4">Tachykinin family protein</fullName>
    </recommendedName>
</protein>
<dbReference type="PANTHER" id="PTHR37540">
    <property type="entry name" value="TRANSCRIPTION FACTOR (ACR-2), PUTATIVE-RELATED-RELATED"/>
    <property type="match status" value="1"/>
</dbReference>
<dbReference type="EMBL" id="BLKC01000016">
    <property type="protein sequence ID" value="GFF31209.1"/>
    <property type="molecule type" value="Genomic_DNA"/>
</dbReference>
<feature type="region of interest" description="Disordered" evidence="1">
    <location>
        <begin position="22"/>
        <end position="47"/>
    </location>
</feature>
<proteinExistence type="predicted"/>
<dbReference type="Proteomes" id="UP000465221">
    <property type="component" value="Unassembled WGS sequence"/>
</dbReference>
<evidence type="ECO:0000313" key="3">
    <source>
        <dbReference type="Proteomes" id="UP000465221"/>
    </source>
</evidence>
<evidence type="ECO:0008006" key="4">
    <source>
        <dbReference type="Google" id="ProtNLM"/>
    </source>
</evidence>
<accession>A0A8H3NDZ1</accession>
<comment type="caution">
    <text evidence="2">The sequence shown here is derived from an EMBL/GenBank/DDBJ whole genome shotgun (WGS) entry which is preliminary data.</text>
</comment>
<reference evidence="2 3" key="1">
    <citation type="submission" date="2020-01" db="EMBL/GenBank/DDBJ databases">
        <title>Draft genome sequence of Aspergillus udagawae IFM 46972.</title>
        <authorList>
            <person name="Takahashi H."/>
            <person name="Yaguchi T."/>
        </authorList>
    </citation>
    <scope>NUCLEOTIDE SEQUENCE [LARGE SCALE GENOMIC DNA]</scope>
    <source>
        <strain evidence="2 3">IFM 46972</strain>
    </source>
</reference>
<gene>
    <name evidence="2" type="ORF">IFM46972_03162</name>
</gene>
<sequence length="465" mass="51471">MPFEFINSNDILDDTTRRRIRSHAALGRNKGKKVSRPSRKSASMTSRTPFSIPTIMKGASVTAEKPYDIERPIDDGLLFPGLLPNESKGLAKKVIAFVNAIRFSPEVSNGLDYAGLGAPLCVKYMFADEACFHGVMATTILHLNNLTSKPEGLFEARRHISHTFRLVHQKLSGQSAVTDETIAVIVSMTQYEHYQHQYQQGSVHVQGLRRIAQLRGGLLQLVTGGSGLAQKMLRVDLENSLQLGSPTLFSVEEAWMGCNTTAQFPSLNLRPESEVYRLVHTRNQFKALPANLQKLLNDMLFLTSMLNNAIAGVVPRINAASFYDDIILLGYRLLNIKPLGCAPGICSLQNRVHLGLTAFLVTFLQGWDGRIARNDLLSSALLSGVQRPFSSEQDSQELLVWLLFIGAASSCLWKHPAWVSTTKHTLLGLGVNSWKDVKEILSRFPWVNAVHDPAGQALWYASNHG</sequence>
<feature type="compositionally biased region" description="Basic residues" evidence="1">
    <location>
        <begin position="29"/>
        <end position="39"/>
    </location>
</feature>
<dbReference type="AlphaFoldDB" id="A0A8H3NDZ1"/>
<name>A0A8H3NDZ1_9EURO</name>
<dbReference type="PANTHER" id="PTHR37540:SF9">
    <property type="entry name" value="ZN(2)-C6 FUNGAL-TYPE DOMAIN-CONTAINING PROTEIN"/>
    <property type="match status" value="1"/>
</dbReference>
<evidence type="ECO:0000256" key="1">
    <source>
        <dbReference type="SAM" id="MobiDB-lite"/>
    </source>
</evidence>
<organism evidence="2 3">
    <name type="scientific">Aspergillus udagawae</name>
    <dbReference type="NCBI Taxonomy" id="91492"/>
    <lineage>
        <taxon>Eukaryota</taxon>
        <taxon>Fungi</taxon>
        <taxon>Dikarya</taxon>
        <taxon>Ascomycota</taxon>
        <taxon>Pezizomycotina</taxon>
        <taxon>Eurotiomycetes</taxon>
        <taxon>Eurotiomycetidae</taxon>
        <taxon>Eurotiales</taxon>
        <taxon>Aspergillaceae</taxon>
        <taxon>Aspergillus</taxon>
        <taxon>Aspergillus subgen. Fumigati</taxon>
    </lineage>
</organism>